<dbReference type="EMBL" id="JABEPQ010000002">
    <property type="protein sequence ID" value="NNM46596.1"/>
    <property type="molecule type" value="Genomic_DNA"/>
</dbReference>
<keyword evidence="1" id="KW-1133">Transmembrane helix</keyword>
<reference evidence="2 3" key="1">
    <citation type="submission" date="2020-04" db="EMBL/GenBank/DDBJ databases">
        <title>Knoellia sp. isolate from air conditioner.</title>
        <authorList>
            <person name="Chea S."/>
            <person name="Kim D.-U."/>
        </authorList>
    </citation>
    <scope>NUCLEOTIDE SEQUENCE [LARGE SCALE GENOMIC DNA]</scope>
    <source>
        <strain evidence="2 3">DB2414S</strain>
    </source>
</reference>
<evidence type="ECO:0000313" key="2">
    <source>
        <dbReference type="EMBL" id="NNM46596.1"/>
    </source>
</evidence>
<evidence type="ECO:0000256" key="1">
    <source>
        <dbReference type="SAM" id="Phobius"/>
    </source>
</evidence>
<feature type="transmembrane region" description="Helical" evidence="1">
    <location>
        <begin position="6"/>
        <end position="27"/>
    </location>
</feature>
<dbReference type="Proteomes" id="UP000588586">
    <property type="component" value="Unassembled WGS sequence"/>
</dbReference>
<organism evidence="2 3">
    <name type="scientific">Knoellia koreensis</name>
    <dbReference type="NCBI Taxonomy" id="2730921"/>
    <lineage>
        <taxon>Bacteria</taxon>
        <taxon>Bacillati</taxon>
        <taxon>Actinomycetota</taxon>
        <taxon>Actinomycetes</taxon>
        <taxon>Micrococcales</taxon>
        <taxon>Intrasporangiaceae</taxon>
        <taxon>Knoellia</taxon>
    </lineage>
</organism>
<name>A0A849HA39_9MICO</name>
<sequence>MPRARLVWGTALVAVVVAVAVGVFLVVRPTADVADPGPSATPEQVVRAYVDAVNARDFATANRIAGVEHMRYSRFDRAGRFDDLTITGADRITRASDGSRSSGDDYAQAWHVRFTARQSGHDISMGPEGTIQWGYVVVRNSGAQPWRIIDAGHA</sequence>
<evidence type="ECO:0000313" key="3">
    <source>
        <dbReference type="Proteomes" id="UP000588586"/>
    </source>
</evidence>
<keyword evidence="3" id="KW-1185">Reference proteome</keyword>
<keyword evidence="1" id="KW-0472">Membrane</keyword>
<keyword evidence="1" id="KW-0812">Transmembrane</keyword>
<accession>A0A849HA39</accession>
<gene>
    <name evidence="2" type="ORF">HJG52_11335</name>
</gene>
<evidence type="ECO:0008006" key="4">
    <source>
        <dbReference type="Google" id="ProtNLM"/>
    </source>
</evidence>
<dbReference type="AlphaFoldDB" id="A0A849HA39"/>
<protein>
    <recommendedName>
        <fullName evidence="4">DUF4829 domain-containing protein</fullName>
    </recommendedName>
</protein>
<proteinExistence type="predicted"/>
<dbReference type="RefSeq" id="WP_171243680.1">
    <property type="nucleotide sequence ID" value="NZ_JABEPQ010000002.1"/>
</dbReference>
<comment type="caution">
    <text evidence="2">The sequence shown here is derived from an EMBL/GenBank/DDBJ whole genome shotgun (WGS) entry which is preliminary data.</text>
</comment>